<dbReference type="InterPro" id="IPR023393">
    <property type="entry name" value="START-like_dom_sf"/>
</dbReference>
<gene>
    <name evidence="1" type="ordered locus">SiH_0572</name>
</gene>
<dbReference type="InterPro" id="IPR021578">
    <property type="entry name" value="STK_08120-like"/>
</dbReference>
<name>F0NNH4_SACI0</name>
<dbReference type="GeneID" id="12414603"/>
<accession>F0NNH4</accession>
<dbReference type="AlphaFoldDB" id="F0NNH4"/>
<sequence length="137" mass="16286">MLVEKDVRISHEWNAIREILSDPYFTLPRLFPPIKKVNRNEDSFECEGKFVGMRFTMKGNIYRSSDLITFVFNLRAGGGLGNGKLMINDENEVIKLIFSYEGWMNRFSKTFFMSKWFDNFAKNLNEEIRLERIKRKI</sequence>
<dbReference type="KEGG" id="sih:SiH_0572"/>
<reference evidence="1 2" key="1">
    <citation type="journal article" date="2011" name="J. Bacteriol.">
        <title>Genome analyses of icelandic strains of Sulfolobus islandicus, model organisms for genetic and virus-host interaction studies.</title>
        <authorList>
            <person name="Guo L."/>
            <person name="Brugger K."/>
            <person name="Liu C."/>
            <person name="Shah S.A."/>
            <person name="Zheng H."/>
            <person name="Zhu Y."/>
            <person name="Wang S."/>
            <person name="Lillestol R.K."/>
            <person name="Chen L."/>
            <person name="Frank J."/>
            <person name="Prangishvili D."/>
            <person name="Paulin L."/>
            <person name="She Q."/>
            <person name="Huang L."/>
            <person name="Garrett R.A."/>
        </authorList>
    </citation>
    <scope>NUCLEOTIDE SEQUENCE [LARGE SCALE GENOMIC DNA]</scope>
    <source>
        <strain evidence="1 2">HVE10/4</strain>
    </source>
</reference>
<evidence type="ECO:0000313" key="1">
    <source>
        <dbReference type="EMBL" id="ADX81932.1"/>
    </source>
</evidence>
<protein>
    <recommendedName>
        <fullName evidence="3">DUF3211 domain-containing protein</fullName>
    </recommendedName>
</protein>
<organism evidence="1 2">
    <name type="scientific">Saccharolobus islandicus (strain HVE10/4)</name>
    <name type="common">Sulfolobus islandicus</name>
    <dbReference type="NCBI Taxonomy" id="930943"/>
    <lineage>
        <taxon>Archaea</taxon>
        <taxon>Thermoproteota</taxon>
        <taxon>Thermoprotei</taxon>
        <taxon>Sulfolobales</taxon>
        <taxon>Sulfolobaceae</taxon>
        <taxon>Saccharolobus</taxon>
    </lineage>
</organism>
<dbReference type="RefSeq" id="WP_014512132.1">
    <property type="nucleotide sequence ID" value="NC_017275.1"/>
</dbReference>
<dbReference type="Pfam" id="PF11485">
    <property type="entry name" value="STK_08120-like"/>
    <property type="match status" value="1"/>
</dbReference>
<dbReference type="EMBL" id="CP002426">
    <property type="protein sequence ID" value="ADX81932.1"/>
    <property type="molecule type" value="Genomic_DNA"/>
</dbReference>
<evidence type="ECO:0008006" key="3">
    <source>
        <dbReference type="Google" id="ProtNLM"/>
    </source>
</evidence>
<dbReference type="Gene3D" id="3.30.530.20">
    <property type="match status" value="1"/>
</dbReference>
<evidence type="ECO:0000313" key="2">
    <source>
        <dbReference type="Proteomes" id="UP000006395"/>
    </source>
</evidence>
<keyword evidence="2" id="KW-1185">Reference proteome</keyword>
<proteinExistence type="predicted"/>
<dbReference type="Proteomes" id="UP000006395">
    <property type="component" value="Chromosome"/>
</dbReference>
<dbReference type="HOGENOM" id="CLU_154341_0_0_2"/>